<feature type="region of interest" description="Disordered" evidence="1">
    <location>
        <begin position="798"/>
        <end position="841"/>
    </location>
</feature>
<evidence type="ECO:0000259" key="2">
    <source>
        <dbReference type="PROSITE" id="PS50853"/>
    </source>
</evidence>
<dbReference type="Gene3D" id="2.60.40.10">
    <property type="entry name" value="Immunoglobulins"/>
    <property type="match status" value="2"/>
</dbReference>
<dbReference type="CDD" id="cd00063">
    <property type="entry name" value="FN3"/>
    <property type="match status" value="2"/>
</dbReference>
<evidence type="ECO:0000313" key="3">
    <source>
        <dbReference type="EMBL" id="KAJ1173420.1"/>
    </source>
</evidence>
<dbReference type="PANTHER" id="PTHR31594">
    <property type="entry name" value="AIG1-TYPE G DOMAIN-CONTAINING PROTEIN"/>
    <property type="match status" value="1"/>
</dbReference>
<dbReference type="InterPro" id="IPR013783">
    <property type="entry name" value="Ig-like_fold"/>
</dbReference>
<dbReference type="InterPro" id="IPR048997">
    <property type="entry name" value="Stonustoxin-like_helical"/>
</dbReference>
<dbReference type="InterPro" id="IPR040581">
    <property type="entry name" value="Thioredoxin_11"/>
</dbReference>
<feature type="domain" description="Fibronectin type-III" evidence="2">
    <location>
        <begin position="523"/>
        <end position="616"/>
    </location>
</feature>
<dbReference type="AlphaFoldDB" id="A0AAV7TAG0"/>
<reference evidence="3" key="1">
    <citation type="journal article" date="2022" name="bioRxiv">
        <title>Sequencing and chromosome-scale assembly of the giantPleurodeles waltlgenome.</title>
        <authorList>
            <person name="Brown T."/>
            <person name="Elewa A."/>
            <person name="Iarovenko S."/>
            <person name="Subramanian E."/>
            <person name="Araus A.J."/>
            <person name="Petzold A."/>
            <person name="Susuki M."/>
            <person name="Suzuki K.-i.T."/>
            <person name="Hayashi T."/>
            <person name="Toyoda A."/>
            <person name="Oliveira C."/>
            <person name="Osipova E."/>
            <person name="Leigh N.D."/>
            <person name="Simon A."/>
            <person name="Yun M.H."/>
        </authorList>
    </citation>
    <scope>NUCLEOTIDE SEQUENCE</scope>
    <source>
        <strain evidence="3">20211129_DDA</strain>
        <tissue evidence="3">Liver</tissue>
    </source>
</reference>
<dbReference type="EMBL" id="JANPWB010000007">
    <property type="protein sequence ID" value="KAJ1173420.1"/>
    <property type="molecule type" value="Genomic_DNA"/>
</dbReference>
<dbReference type="InterPro" id="IPR036116">
    <property type="entry name" value="FN3_sf"/>
</dbReference>
<organism evidence="3 4">
    <name type="scientific">Pleurodeles waltl</name>
    <name type="common">Iberian ribbed newt</name>
    <dbReference type="NCBI Taxonomy" id="8319"/>
    <lineage>
        <taxon>Eukaryota</taxon>
        <taxon>Metazoa</taxon>
        <taxon>Chordata</taxon>
        <taxon>Craniata</taxon>
        <taxon>Vertebrata</taxon>
        <taxon>Euteleostomi</taxon>
        <taxon>Amphibia</taxon>
        <taxon>Batrachia</taxon>
        <taxon>Caudata</taxon>
        <taxon>Salamandroidea</taxon>
        <taxon>Salamandridae</taxon>
        <taxon>Pleurodelinae</taxon>
        <taxon>Pleurodeles</taxon>
    </lineage>
</organism>
<dbReference type="SUPFAM" id="SSF49265">
    <property type="entry name" value="Fibronectin type III"/>
    <property type="match status" value="1"/>
</dbReference>
<dbReference type="InterPro" id="IPR003961">
    <property type="entry name" value="FN3_dom"/>
</dbReference>
<dbReference type="InterPro" id="IPR052090">
    <property type="entry name" value="Cytolytic_pore-forming_toxin"/>
</dbReference>
<evidence type="ECO:0000256" key="1">
    <source>
        <dbReference type="SAM" id="MobiDB-lite"/>
    </source>
</evidence>
<accession>A0AAV7TAG0</accession>
<dbReference type="Pfam" id="PF21109">
    <property type="entry name" value="Stonustoxin_helical"/>
    <property type="match status" value="1"/>
</dbReference>
<dbReference type="PROSITE" id="PS50853">
    <property type="entry name" value="FN3"/>
    <property type="match status" value="2"/>
</dbReference>
<feature type="non-terminal residue" evidence="3">
    <location>
        <position position="925"/>
    </location>
</feature>
<name>A0AAV7TAG0_PLEWA</name>
<dbReference type="PANTHER" id="PTHR31594:SF16">
    <property type="entry name" value="SI:CH211-281L24.3"/>
    <property type="match status" value="1"/>
</dbReference>
<dbReference type="SMART" id="SM00060">
    <property type="entry name" value="FN3"/>
    <property type="match status" value="2"/>
</dbReference>
<gene>
    <name evidence="3" type="ORF">NDU88_005255</name>
</gene>
<protein>
    <recommendedName>
        <fullName evidence="2">Fibronectin type-III domain-containing protein</fullName>
    </recommendedName>
</protein>
<sequence length="925" mass="102519">MAAEEDSSIIKLPTLGRPLQLAMLYDCRNDSLIPGVTLWDMETIQQDVRVTLQPKTEFKIISADSIEEKAYALNLSTSLKASFLGGMIEVGGAAKYLKEMKSSKRQVRVTLQYSATTRFEELTMKHLGPQNISYPGIYDQNMATHVVTAVLYGAQAFFMFDEEVSSSESIQDVHVELHAAVKKIPMFDLEEEGTGALKENSKCNFERLSCTFCGDFGLKNNPSTYEEAIIVYKSLPSLLGTNGENAIPLKVWLFPLRKLDSRASGVIHIISSVLIENVQDAMEELSDVDMECNDMLAQPAALNFTAIKSRIQKLKHLCKQYRMAFQADLARIIPAVRGGEADSRALMTLLNAKDKSPFSTTQLSEFVESKQNEVGFVSSYIKLLTENKGVHVVASQVEINQVLRDPKVQIVISFTFTSLKEDEPYLSDLNSWLHLNYMTETSSPNSARPDLGQKKLISWFSDVDVIQKSRVYMNEFTEFGRANARNNKITFIVSSVSDTNNPGTSIYLYDQGVLKSTAFHPPSPDIPEISQISHDSVQLTCASGPAGSDLILTHKAEYRSMDEDSWSCMEGYEASNVLTVTGLRPNILYQFRQSTVTARWVTLPSDPTHIVKMLPCSPPENVTGQHEGLRAIHLTWQEPGNIGAGARIRDYKVEFKEDSKDSNTWMEKLTGKKAEKCTIQGLNQNSTYRFRVSANCGTAGSSAPSEEYVISTEDETIDGDILEGNSDESPIDEDNADDTNIAKDLVNEDTADDGNADLVKEETSNNGNAAESPLCSNVNESSVDEDISIKDLVDDIVNNSDQSSSKSSSESDSEEDLEARPGASKRKKSETTKAPSLKAPRVLTFSPEEIVHPRSSSWVPPPEVAEYLQNHIRAGFDKDVRARLRAECPRPDLEGKVTDTPDVDPTMVTFLKKWAKDPKKGLDRA</sequence>
<feature type="domain" description="Fibronectin type-III" evidence="2">
    <location>
        <begin position="618"/>
        <end position="715"/>
    </location>
</feature>
<dbReference type="Pfam" id="PF18078">
    <property type="entry name" value="Thioredoxin_11"/>
    <property type="match status" value="1"/>
</dbReference>
<feature type="region of interest" description="Disordered" evidence="1">
    <location>
        <begin position="715"/>
        <end position="737"/>
    </location>
</feature>
<evidence type="ECO:0000313" key="4">
    <source>
        <dbReference type="Proteomes" id="UP001066276"/>
    </source>
</evidence>
<proteinExistence type="predicted"/>
<feature type="region of interest" description="Disordered" evidence="1">
    <location>
        <begin position="757"/>
        <end position="782"/>
    </location>
</feature>
<comment type="caution">
    <text evidence="3">The sequence shown here is derived from an EMBL/GenBank/DDBJ whole genome shotgun (WGS) entry which is preliminary data.</text>
</comment>
<dbReference type="Proteomes" id="UP001066276">
    <property type="component" value="Chromosome 4_1"/>
</dbReference>
<feature type="compositionally biased region" description="Polar residues" evidence="1">
    <location>
        <begin position="764"/>
        <end position="781"/>
    </location>
</feature>
<keyword evidence="4" id="KW-1185">Reference proteome</keyword>
<feature type="compositionally biased region" description="Low complexity" evidence="1">
    <location>
        <begin position="800"/>
        <end position="810"/>
    </location>
</feature>
<dbReference type="Pfam" id="PF00041">
    <property type="entry name" value="fn3"/>
    <property type="match status" value="1"/>
</dbReference>